<sequence>MTARRLALALCLLPLGAAAAEPPPPATLSFTMLWNGIEIAYVTDVIEFSAEGYRIASAAEAVGLAKLMGPGSVSQRSEGTLGAAGELRPARYEMRRGDDDHRLATIDYAAAAAVVSRNGAAEEVELTFDQVHDSLSLLYDFYARGAYVPAGAGHLTDGRRLRDYEFVADPQPATVTVAAGAFAATRYENIGEEDRNYAIWFADAHRRIPVHVLIERKGNRIEFLLTDFELSPE</sequence>
<dbReference type="AlphaFoldDB" id="A0A930XXI8"/>
<keyword evidence="3" id="KW-1185">Reference proteome</keyword>
<proteinExistence type="predicted"/>
<dbReference type="Pfam" id="PF11306">
    <property type="entry name" value="DUF3108"/>
    <property type="match status" value="1"/>
</dbReference>
<keyword evidence="1" id="KW-0732">Signal</keyword>
<dbReference type="Proteomes" id="UP000604381">
    <property type="component" value="Unassembled WGS sequence"/>
</dbReference>
<evidence type="ECO:0000313" key="3">
    <source>
        <dbReference type="Proteomes" id="UP000604381"/>
    </source>
</evidence>
<feature type="signal peptide" evidence="1">
    <location>
        <begin position="1"/>
        <end position="19"/>
    </location>
</feature>
<dbReference type="EMBL" id="JADHEI010000013">
    <property type="protein sequence ID" value="MBF2734679.1"/>
    <property type="molecule type" value="Genomic_DNA"/>
</dbReference>
<gene>
    <name evidence="2" type="ORF">ISN26_01050</name>
</gene>
<name>A0A930XXI8_9GAMM</name>
<dbReference type="InterPro" id="IPR021457">
    <property type="entry name" value="DUF3108"/>
</dbReference>
<organism evidence="2 3">
    <name type="scientific">Candidatus Amphirhobacter heronislandensis</name>
    <dbReference type="NCBI Taxonomy" id="1732024"/>
    <lineage>
        <taxon>Bacteria</taxon>
        <taxon>Pseudomonadati</taxon>
        <taxon>Pseudomonadota</taxon>
        <taxon>Gammaproteobacteria</taxon>
        <taxon>Candidatus Tethybacterales</taxon>
        <taxon>Candidatus Tethybacteraceae</taxon>
        <taxon>Candidatus Amphirhobacter</taxon>
    </lineage>
</organism>
<evidence type="ECO:0000313" key="2">
    <source>
        <dbReference type="EMBL" id="MBF2734679.1"/>
    </source>
</evidence>
<feature type="chain" id="PRO_5037646621" evidence="1">
    <location>
        <begin position="20"/>
        <end position="233"/>
    </location>
</feature>
<reference evidence="2" key="1">
    <citation type="submission" date="2020-10" db="EMBL/GenBank/DDBJ databases">
        <title>An improved Amphimedon queenslandica hologenome assembly reveals how three proteobacterial symbionts can extend the metabolic phenotypic of their marine sponge host.</title>
        <authorList>
            <person name="Degnan B."/>
            <person name="Degnan S."/>
            <person name="Xiang X."/>
        </authorList>
    </citation>
    <scope>NUCLEOTIDE SEQUENCE</scope>
    <source>
        <strain evidence="2">AqS2</strain>
    </source>
</reference>
<comment type="caution">
    <text evidence="2">The sequence shown here is derived from an EMBL/GenBank/DDBJ whole genome shotgun (WGS) entry which is preliminary data.</text>
</comment>
<protein>
    <submittedName>
        <fullName evidence="2">DUF3108 domain-containing protein</fullName>
    </submittedName>
</protein>
<evidence type="ECO:0000256" key="1">
    <source>
        <dbReference type="SAM" id="SignalP"/>
    </source>
</evidence>
<accession>A0A930XXI8</accession>